<feature type="region of interest" description="Disordered" evidence="10">
    <location>
        <begin position="136"/>
        <end position="185"/>
    </location>
</feature>
<evidence type="ECO:0000256" key="5">
    <source>
        <dbReference type="ARBA" id="ARBA00023136"/>
    </source>
</evidence>
<evidence type="ECO:0000259" key="13">
    <source>
        <dbReference type="PROSITE" id="PS50835"/>
    </source>
</evidence>
<reference evidence="14" key="2">
    <citation type="submission" date="2025-08" db="UniProtKB">
        <authorList>
            <consortium name="Ensembl"/>
        </authorList>
    </citation>
    <scope>IDENTIFICATION</scope>
    <source>
        <strain evidence="14">broiler</strain>
    </source>
</reference>
<dbReference type="GO" id="GO:0043277">
    <property type="term" value="P:apoptotic cell clearance"/>
    <property type="evidence" value="ECO:0000318"/>
    <property type="project" value="GO_Central"/>
</dbReference>
<dbReference type="AlphaFoldDB" id="A0A8V0YJP0"/>
<dbReference type="GO" id="GO:0001786">
    <property type="term" value="F:phosphatidylserine binding"/>
    <property type="evidence" value="ECO:0000318"/>
    <property type="project" value="GO_Central"/>
</dbReference>
<dbReference type="Pfam" id="PF07686">
    <property type="entry name" value="V-set"/>
    <property type="match status" value="1"/>
</dbReference>
<reference evidence="14" key="3">
    <citation type="submission" date="2025-09" db="UniProtKB">
        <authorList>
            <consortium name="Ensembl"/>
        </authorList>
    </citation>
    <scope>IDENTIFICATION</scope>
    <source>
        <strain evidence="14">broiler</strain>
    </source>
</reference>
<dbReference type="InterPro" id="IPR003599">
    <property type="entry name" value="Ig_sub"/>
</dbReference>
<dbReference type="PANTHER" id="PTHR46608:SF3">
    <property type="entry name" value="T-CELL IMMUNOGLOBULIN AND MUCIN DOMAIN-CONTAINING PROTEIN 4"/>
    <property type="match status" value="1"/>
</dbReference>
<dbReference type="InterPro" id="IPR036179">
    <property type="entry name" value="Ig-like_dom_sf"/>
</dbReference>
<keyword evidence="7" id="KW-0325">Glycoprotein</keyword>
<feature type="chain" id="PRO_5036487037" evidence="12">
    <location>
        <begin position="23"/>
        <end position="314"/>
    </location>
</feature>
<dbReference type="GeneID" id="416249"/>
<evidence type="ECO:0000313" key="14">
    <source>
        <dbReference type="Ensembl" id="ENSGALP00010021150.1"/>
    </source>
</evidence>
<evidence type="ECO:0000256" key="9">
    <source>
        <dbReference type="ARBA" id="ARBA00038203"/>
    </source>
</evidence>
<proteinExistence type="inferred from homology"/>
<evidence type="ECO:0000256" key="11">
    <source>
        <dbReference type="SAM" id="Phobius"/>
    </source>
</evidence>
<dbReference type="GO" id="GO:0060097">
    <property type="term" value="P:cytoskeletal rearrangement involved in phagocytosis, engulfment"/>
    <property type="evidence" value="ECO:0000318"/>
    <property type="project" value="GO_Central"/>
</dbReference>
<keyword evidence="4 11" id="KW-1133">Transmembrane helix</keyword>
<dbReference type="GlyGen" id="A0A8V0YJP0">
    <property type="glycosylation" value="1 site"/>
</dbReference>
<feature type="transmembrane region" description="Helical" evidence="11">
    <location>
        <begin position="209"/>
        <end position="229"/>
    </location>
</feature>
<dbReference type="FunFam" id="2.60.40.10:FF:000774">
    <property type="entry name" value="Hepatitis A virus cellular receptor 1"/>
    <property type="match status" value="1"/>
</dbReference>
<dbReference type="OMA" id="WCNNILA"/>
<dbReference type="GO" id="GO:0016020">
    <property type="term" value="C:membrane"/>
    <property type="evidence" value="ECO:0007669"/>
    <property type="project" value="UniProtKB-SubCell"/>
</dbReference>
<dbReference type="SMART" id="SM00409">
    <property type="entry name" value="IG"/>
    <property type="match status" value="1"/>
</dbReference>
<evidence type="ECO:0000256" key="2">
    <source>
        <dbReference type="ARBA" id="ARBA00022692"/>
    </source>
</evidence>
<evidence type="ECO:0000256" key="3">
    <source>
        <dbReference type="ARBA" id="ARBA00022729"/>
    </source>
</evidence>
<name>A0A8V0YJP0_CHICK</name>
<feature type="domain" description="Ig-like" evidence="13">
    <location>
        <begin position="18"/>
        <end position="130"/>
    </location>
</feature>
<reference evidence="14" key="1">
    <citation type="submission" date="2020-11" db="EMBL/GenBank/DDBJ databases">
        <title>Gallus gallus (Chicken) genome, bGalGal1, GRCg7b, maternal haplotype autosomes + Z &amp; W.</title>
        <authorList>
            <person name="Warren W."/>
            <person name="Formenti G."/>
            <person name="Fedrigo O."/>
            <person name="Haase B."/>
            <person name="Mountcastle J."/>
            <person name="Balacco J."/>
            <person name="Tracey A."/>
            <person name="Schneider V."/>
            <person name="Okimoto R."/>
            <person name="Cheng H."/>
            <person name="Hawken R."/>
            <person name="Howe K."/>
            <person name="Jarvis E.D."/>
        </authorList>
    </citation>
    <scope>NUCLEOTIDE SEQUENCE [LARGE SCALE GENOMIC DNA]</scope>
    <source>
        <strain evidence="14">Broiler</strain>
    </source>
</reference>
<accession>A0A8V0YJP0</accession>
<comment type="similarity">
    <text evidence="9">Belongs to the immunoglobulin superfamily. TIM family.</text>
</comment>
<dbReference type="RefSeq" id="NP_001025788.3">
    <property type="nucleotide sequence ID" value="NM_001030617.3"/>
</dbReference>
<keyword evidence="8" id="KW-0393">Immunoglobulin domain</keyword>
<evidence type="ECO:0000256" key="1">
    <source>
        <dbReference type="ARBA" id="ARBA00004479"/>
    </source>
</evidence>
<evidence type="ECO:0000256" key="8">
    <source>
        <dbReference type="ARBA" id="ARBA00023319"/>
    </source>
</evidence>
<gene>
    <name evidence="14" type="primary">HAVCR1</name>
</gene>
<protein>
    <submittedName>
        <fullName evidence="14">Hepatitis A virus cellular receptor 1</fullName>
    </submittedName>
</protein>
<evidence type="ECO:0000256" key="6">
    <source>
        <dbReference type="ARBA" id="ARBA00023157"/>
    </source>
</evidence>
<evidence type="ECO:0000256" key="4">
    <source>
        <dbReference type="ARBA" id="ARBA00022989"/>
    </source>
</evidence>
<organism evidence="14 15">
    <name type="scientific">Gallus gallus</name>
    <name type="common">Chicken</name>
    <dbReference type="NCBI Taxonomy" id="9031"/>
    <lineage>
        <taxon>Eukaryota</taxon>
        <taxon>Metazoa</taxon>
        <taxon>Chordata</taxon>
        <taxon>Craniata</taxon>
        <taxon>Vertebrata</taxon>
        <taxon>Euteleostomi</taxon>
        <taxon>Archelosauria</taxon>
        <taxon>Archosauria</taxon>
        <taxon>Dinosauria</taxon>
        <taxon>Saurischia</taxon>
        <taxon>Theropoda</taxon>
        <taxon>Coelurosauria</taxon>
        <taxon>Aves</taxon>
        <taxon>Neognathae</taxon>
        <taxon>Galloanserae</taxon>
        <taxon>Galliformes</taxon>
        <taxon>Phasianidae</taxon>
        <taxon>Phasianinae</taxon>
        <taxon>Gallus</taxon>
    </lineage>
</organism>
<dbReference type="GeneTree" id="ENSGT00940000163509"/>
<keyword evidence="6" id="KW-1015">Disulfide bond</keyword>
<dbReference type="InterPro" id="IPR007110">
    <property type="entry name" value="Ig-like_dom"/>
</dbReference>
<dbReference type="Ensembl" id="ENSGALT00010036361.1">
    <property type="protein sequence ID" value="ENSGALP00010021150.1"/>
    <property type="gene ID" value="ENSGALG00010015098.1"/>
</dbReference>
<feature type="signal peptide" evidence="12">
    <location>
        <begin position="1"/>
        <end position="22"/>
    </location>
</feature>
<dbReference type="PANTHER" id="PTHR46608">
    <property type="entry name" value="T-CELL IMMUNOGLOBULIN AND MUCIN DOMAIN-CONTAINING PROTEIN 4"/>
    <property type="match status" value="1"/>
</dbReference>
<dbReference type="OrthoDB" id="434099at2759"/>
<dbReference type="PROSITE" id="PS50835">
    <property type="entry name" value="IG_LIKE"/>
    <property type="match status" value="1"/>
</dbReference>
<feature type="compositionally biased region" description="Polar residues" evidence="10">
    <location>
        <begin position="175"/>
        <end position="185"/>
    </location>
</feature>
<dbReference type="CTD" id="26762"/>
<keyword evidence="15" id="KW-1185">Reference proteome</keyword>
<feature type="compositionally biased region" description="Low complexity" evidence="10">
    <location>
        <begin position="143"/>
        <end position="157"/>
    </location>
</feature>
<dbReference type="InterPro" id="IPR013106">
    <property type="entry name" value="Ig_V-set"/>
</dbReference>
<evidence type="ECO:0000313" key="15">
    <source>
        <dbReference type="Proteomes" id="UP000000539"/>
    </source>
</evidence>
<dbReference type="Gene3D" id="2.60.40.10">
    <property type="entry name" value="Immunoglobulins"/>
    <property type="match status" value="1"/>
</dbReference>
<evidence type="ECO:0000256" key="12">
    <source>
        <dbReference type="SAM" id="SignalP"/>
    </source>
</evidence>
<evidence type="ECO:0000256" key="7">
    <source>
        <dbReference type="ARBA" id="ARBA00023180"/>
    </source>
</evidence>
<keyword evidence="3 12" id="KW-0732">Signal</keyword>
<dbReference type="FunCoup" id="A0A8V0YJP0">
    <property type="interactions" value="146"/>
</dbReference>
<dbReference type="SMR" id="A0A8V0YJP0"/>
<dbReference type="KEGG" id="gga:416249"/>
<comment type="subcellular location">
    <subcellularLocation>
        <location evidence="1">Membrane</location>
        <topology evidence="1">Single-pass type I membrane protein</topology>
    </subcellularLocation>
</comment>
<keyword evidence="5 11" id="KW-0472">Membrane</keyword>
<keyword evidence="2 11" id="KW-0812">Transmembrane</keyword>
<sequence length="314" mass="34886">MSSHFFLDWILLIWLTGPTVSGLLVKGEVGQNVTVPCFYRVKTEYDITSMCWGRDACPASKCSQPIIWTDGRKVTERHHTKYVLKGDLLKGNVSLTILNAQETDSGTYCCRVEIPGWFNDETTNLQVVVERARVSTASPLTHTSPPTSAPGSASEESFTVSTWPPVSVSEAPETASGSYSSTSDYPEVTSSLQNSSISTHSQQYSEKTVYLRTGLCVAFLVILVVGLFLGRPLLHFGEQNVLGTKVPWKLRSTQRKTFTQYTKDCMRAHLCHLWDFKYFPKMIAAPSALQLSVSGLLKHHSYHSSKANKSYNSN</sequence>
<dbReference type="Proteomes" id="UP000000539">
    <property type="component" value="Chromosome 13"/>
</dbReference>
<evidence type="ECO:0000256" key="10">
    <source>
        <dbReference type="SAM" id="MobiDB-lite"/>
    </source>
</evidence>
<dbReference type="SUPFAM" id="SSF48726">
    <property type="entry name" value="Immunoglobulin"/>
    <property type="match status" value="1"/>
</dbReference>
<dbReference type="InterPro" id="IPR013783">
    <property type="entry name" value="Ig-like_fold"/>
</dbReference>